<accession>A0A9E7UCQ5</accession>
<dbReference type="PANTHER" id="PTHR46233:SF3">
    <property type="entry name" value="HYDROXYACYLGLUTATHIONE HYDROLASE GLOC"/>
    <property type="match status" value="1"/>
</dbReference>
<evidence type="ECO:0000256" key="5">
    <source>
        <dbReference type="SAM" id="MobiDB-lite"/>
    </source>
</evidence>
<evidence type="ECO:0000259" key="6">
    <source>
        <dbReference type="SMART" id="SM00849"/>
    </source>
</evidence>
<dbReference type="AlphaFoldDB" id="A0A9E7UCQ5"/>
<comment type="cofactor">
    <cofactor evidence="1">
        <name>Zn(2+)</name>
        <dbReference type="ChEBI" id="CHEBI:29105"/>
    </cofactor>
</comment>
<keyword evidence="2" id="KW-0479">Metal-binding</keyword>
<dbReference type="SMART" id="SM00849">
    <property type="entry name" value="Lactamase_B"/>
    <property type="match status" value="1"/>
</dbReference>
<feature type="domain" description="Metallo-beta-lactamase" evidence="6">
    <location>
        <begin position="15"/>
        <end position="178"/>
    </location>
</feature>
<dbReference type="GeneID" id="74942654"/>
<dbReference type="GO" id="GO:0046872">
    <property type="term" value="F:metal ion binding"/>
    <property type="evidence" value="ECO:0007669"/>
    <property type="project" value="UniProtKB-KW"/>
</dbReference>
<name>A0A9E7UCQ5_9EURY</name>
<dbReference type="GO" id="GO:0016787">
    <property type="term" value="F:hydrolase activity"/>
    <property type="evidence" value="ECO:0007669"/>
    <property type="project" value="UniProtKB-KW"/>
</dbReference>
<keyword evidence="4" id="KW-0862">Zinc</keyword>
<evidence type="ECO:0000256" key="1">
    <source>
        <dbReference type="ARBA" id="ARBA00001947"/>
    </source>
</evidence>
<dbReference type="KEGG" id="ssai:N0B31_09490"/>
<dbReference type="Pfam" id="PF00753">
    <property type="entry name" value="Lactamase_B"/>
    <property type="match status" value="1"/>
</dbReference>
<keyword evidence="3" id="KW-0378">Hydrolase</keyword>
<evidence type="ECO:0000313" key="7">
    <source>
        <dbReference type="EMBL" id="UWM56508.1"/>
    </source>
</evidence>
<evidence type="ECO:0000256" key="2">
    <source>
        <dbReference type="ARBA" id="ARBA00022723"/>
    </source>
</evidence>
<evidence type="ECO:0000256" key="4">
    <source>
        <dbReference type="ARBA" id="ARBA00022833"/>
    </source>
</evidence>
<dbReference type="InterPro" id="IPR051453">
    <property type="entry name" value="MBL_Glyoxalase_II"/>
</dbReference>
<gene>
    <name evidence="7" type="ORF">N0B31_09490</name>
</gene>
<keyword evidence="8" id="KW-1185">Reference proteome</keyword>
<dbReference type="InterPro" id="IPR036866">
    <property type="entry name" value="RibonucZ/Hydroxyglut_hydro"/>
</dbReference>
<dbReference type="SUPFAM" id="SSF56281">
    <property type="entry name" value="Metallo-hydrolase/oxidoreductase"/>
    <property type="match status" value="1"/>
</dbReference>
<dbReference type="InterPro" id="IPR001279">
    <property type="entry name" value="Metallo-B-lactamas"/>
</dbReference>
<evidence type="ECO:0000256" key="3">
    <source>
        <dbReference type="ARBA" id="ARBA00022801"/>
    </source>
</evidence>
<reference evidence="7" key="1">
    <citation type="submission" date="2022-09" db="EMBL/GenBank/DDBJ databases">
        <title>Diverse halophilic archaea isolated from saline environments.</title>
        <authorList>
            <person name="Cui H.-L."/>
        </authorList>
    </citation>
    <scope>NUCLEOTIDE SEQUENCE</scope>
    <source>
        <strain evidence="7">ZS-35-S2</strain>
    </source>
</reference>
<evidence type="ECO:0000313" key="8">
    <source>
        <dbReference type="Proteomes" id="UP001057580"/>
    </source>
</evidence>
<dbReference type="PANTHER" id="PTHR46233">
    <property type="entry name" value="HYDROXYACYLGLUTATHIONE HYDROLASE GLOC"/>
    <property type="match status" value="1"/>
</dbReference>
<dbReference type="EMBL" id="CP104003">
    <property type="protein sequence ID" value="UWM56508.1"/>
    <property type="molecule type" value="Genomic_DNA"/>
</dbReference>
<proteinExistence type="predicted"/>
<organism evidence="7 8">
    <name type="scientific">Salinirubellus salinus</name>
    <dbReference type="NCBI Taxonomy" id="1364945"/>
    <lineage>
        <taxon>Archaea</taxon>
        <taxon>Methanobacteriati</taxon>
        <taxon>Methanobacteriota</taxon>
        <taxon>Stenosarchaea group</taxon>
        <taxon>Halobacteria</taxon>
        <taxon>Halobacteriales</taxon>
        <taxon>Natronomonadaceae</taxon>
        <taxon>Salinirubellus</taxon>
    </lineage>
</organism>
<dbReference type="RefSeq" id="WP_260643622.1">
    <property type="nucleotide sequence ID" value="NZ_CP104003.1"/>
</dbReference>
<dbReference type="Gene3D" id="3.60.15.10">
    <property type="entry name" value="Ribonuclease Z/Hydroxyacylglutathione hydrolase-like"/>
    <property type="match status" value="1"/>
</dbReference>
<protein>
    <submittedName>
        <fullName evidence="7">MBL fold metallo-hydrolase</fullName>
    </submittedName>
</protein>
<dbReference type="CDD" id="cd06262">
    <property type="entry name" value="metallo-hydrolase-like_MBL-fold"/>
    <property type="match status" value="1"/>
</dbReference>
<dbReference type="Proteomes" id="UP001057580">
    <property type="component" value="Chromosome"/>
</dbReference>
<sequence>MTTIWNLAHDERVFTSNVFLVCADADEGRNVLVDPGNAFDVVPKVREQLGEASLDAVVLTHTHSDHVGNVESVVEAFSCDVWGYDPDHELVDHAIADEERVLLGDHEFLAVHTPGHKDDHLCFYSEDGGVLFAGDLVFANGSFGRTDLEEGDRDTLVASIDRLLDLVDPSLSEMHTGHGPSITTNPRHDIETASRAARMMA</sequence>
<feature type="region of interest" description="Disordered" evidence="5">
    <location>
        <begin position="174"/>
        <end position="201"/>
    </location>
</feature>